<reference evidence="13 14" key="1">
    <citation type="journal article" date="2018" name="BMC Genomics">
        <title>Genomic comparison of Trypanosoma conorhini and Trypanosoma rangeli to Trypanosoma cruzi strains of high and low virulence.</title>
        <authorList>
            <person name="Bradwell K.R."/>
            <person name="Koparde V.N."/>
            <person name="Matveyev A.V."/>
            <person name="Serrano M.G."/>
            <person name="Alves J.M."/>
            <person name="Parikh H."/>
            <person name="Huang B."/>
            <person name="Lee V."/>
            <person name="Espinosa-Alvarez O."/>
            <person name="Ortiz P.A."/>
            <person name="Costa-Martins A.G."/>
            <person name="Teixeira M.M."/>
            <person name="Buck G.A."/>
        </authorList>
    </citation>
    <scope>NUCLEOTIDE SEQUENCE [LARGE SCALE GENOMIC DNA]</scope>
    <source>
        <strain evidence="13 14">025E</strain>
    </source>
</reference>
<keyword evidence="8 11" id="KW-0418">Kinase</keyword>
<proteinExistence type="inferred from homology"/>
<evidence type="ECO:0000256" key="1">
    <source>
        <dbReference type="ARBA" id="ARBA00001946"/>
    </source>
</evidence>
<keyword evidence="14" id="KW-1185">Reference proteome</keyword>
<dbReference type="CDD" id="cd01168">
    <property type="entry name" value="adenosine_kinase"/>
    <property type="match status" value="1"/>
</dbReference>
<comment type="pathway">
    <text evidence="2 11">Purine metabolism; AMP biosynthesis via salvage pathway; AMP from adenosine: step 1/1.</text>
</comment>
<dbReference type="Gene3D" id="3.30.1110.10">
    <property type="match status" value="1"/>
</dbReference>
<dbReference type="GO" id="GO:0005524">
    <property type="term" value="F:ATP binding"/>
    <property type="evidence" value="ECO:0007669"/>
    <property type="project" value="UniProtKB-UniRule"/>
</dbReference>
<dbReference type="GO" id="GO:0005634">
    <property type="term" value="C:nucleus"/>
    <property type="evidence" value="ECO:0007669"/>
    <property type="project" value="TreeGrafter"/>
</dbReference>
<evidence type="ECO:0000256" key="6">
    <source>
        <dbReference type="ARBA" id="ARBA00022726"/>
    </source>
</evidence>
<comment type="function">
    <text evidence="11">ATP dependent phosphorylation of adenosine and other related nucleoside analogs to monophosphate derivatives.</text>
</comment>
<dbReference type="Proteomes" id="UP000284403">
    <property type="component" value="Unassembled WGS sequence"/>
</dbReference>
<dbReference type="OrthoDB" id="432447at2759"/>
<dbReference type="GO" id="GO:0006144">
    <property type="term" value="P:purine nucleobase metabolic process"/>
    <property type="evidence" value="ECO:0007669"/>
    <property type="project" value="TreeGrafter"/>
</dbReference>
<organism evidence="13 14">
    <name type="scientific">Trypanosoma conorhini</name>
    <dbReference type="NCBI Taxonomy" id="83891"/>
    <lineage>
        <taxon>Eukaryota</taxon>
        <taxon>Discoba</taxon>
        <taxon>Euglenozoa</taxon>
        <taxon>Kinetoplastea</taxon>
        <taxon>Metakinetoplastina</taxon>
        <taxon>Trypanosomatida</taxon>
        <taxon>Trypanosomatidae</taxon>
        <taxon>Trypanosoma</taxon>
    </lineage>
</organism>
<dbReference type="UniPathway" id="UPA00588">
    <property type="reaction ID" value="UER00659"/>
</dbReference>
<keyword evidence="9 11" id="KW-0067">ATP-binding</keyword>
<dbReference type="EMBL" id="MKKU01000294">
    <property type="protein sequence ID" value="RNF16424.1"/>
    <property type="molecule type" value="Genomic_DNA"/>
</dbReference>
<keyword evidence="6 11" id="KW-0660">Purine salvage</keyword>
<feature type="active site" description="Proton acceptor" evidence="10">
    <location>
        <position position="308"/>
    </location>
</feature>
<comment type="caution">
    <text evidence="13">The sequence shown here is derived from an EMBL/GenBank/DDBJ whole genome shotgun (WGS) entry which is preliminary data.</text>
</comment>
<dbReference type="PANTHER" id="PTHR45769:SF3">
    <property type="entry name" value="ADENOSINE KINASE"/>
    <property type="match status" value="1"/>
</dbReference>
<dbReference type="GO" id="GO:0004001">
    <property type="term" value="F:adenosine kinase activity"/>
    <property type="evidence" value="ECO:0007669"/>
    <property type="project" value="UniProtKB-UniRule"/>
</dbReference>
<gene>
    <name evidence="13" type="ORF">Tco025E_05190</name>
</gene>
<evidence type="ECO:0000256" key="9">
    <source>
        <dbReference type="ARBA" id="ARBA00022840"/>
    </source>
</evidence>
<dbReference type="GeneID" id="40318801"/>
<comment type="similarity">
    <text evidence="3 11">Belongs to the carbohydrate kinase PfkB family.</text>
</comment>
<evidence type="ECO:0000256" key="8">
    <source>
        <dbReference type="ARBA" id="ARBA00022777"/>
    </source>
</evidence>
<evidence type="ECO:0000256" key="4">
    <source>
        <dbReference type="ARBA" id="ARBA00012119"/>
    </source>
</evidence>
<dbReference type="InterPro" id="IPR029056">
    <property type="entry name" value="Ribokinase-like"/>
</dbReference>
<evidence type="ECO:0000256" key="7">
    <source>
        <dbReference type="ARBA" id="ARBA00022741"/>
    </source>
</evidence>
<evidence type="ECO:0000256" key="2">
    <source>
        <dbReference type="ARBA" id="ARBA00004801"/>
    </source>
</evidence>
<dbReference type="SUPFAM" id="SSF53613">
    <property type="entry name" value="Ribokinase-like"/>
    <property type="match status" value="1"/>
</dbReference>
<dbReference type="RefSeq" id="XP_029227796.1">
    <property type="nucleotide sequence ID" value="XM_029372091.1"/>
</dbReference>
<protein>
    <recommendedName>
        <fullName evidence="4 11">Adenosine kinase</fullName>
        <shortName evidence="11">AK</shortName>
        <ecNumber evidence="4 11">2.7.1.20</ecNumber>
    </recommendedName>
    <alternativeName>
        <fullName evidence="11">Adenosine 5'-phosphotransferase</fullName>
    </alternativeName>
</protein>
<name>A0A3R7MK35_9TRYP</name>
<dbReference type="GO" id="GO:0005829">
    <property type="term" value="C:cytosol"/>
    <property type="evidence" value="ECO:0007669"/>
    <property type="project" value="TreeGrafter"/>
</dbReference>
<sequence>MRNGAAVEARAAAASGLFFGHPLLDMVGVASEGYLASYGIRRDSVELAKPEQMPVFSALLASETTVYHAGGAAMNTARTMKWLCPEIQACVVGGIGSDAFCGILKGTLDAAGLECLFEVHEEIPTGTCASLVVQKERAMLANLGAATQLSLEHMKSLEMQRAITRANLFYMEGFFLNTVSSPDNILLVAEHACREDKLFCFNLNAPYISEAFGDRVQLLLPYTDILFGCKDDFLALGAVMWGDEVGDCIKEILMRLACLPKKNASRPCLVVCTCGAENTFAASKNGVSVYAVPEVDYACIVDATGAGDAFAGGFLAQYISHPNVDLCVEAGHASAAVVLRHWGASFSGPPPRIRTPGKNTREWIE</sequence>
<dbReference type="GO" id="GO:0044209">
    <property type="term" value="P:AMP salvage"/>
    <property type="evidence" value="ECO:0007669"/>
    <property type="project" value="UniProtKB-UniRule"/>
</dbReference>
<keyword evidence="5 11" id="KW-0808">Transferase</keyword>
<evidence type="ECO:0000256" key="10">
    <source>
        <dbReference type="PIRSR" id="PIRSR601805-1"/>
    </source>
</evidence>
<keyword evidence="7 11" id="KW-0547">Nucleotide-binding</keyword>
<dbReference type="InterPro" id="IPR011611">
    <property type="entry name" value="PfkB_dom"/>
</dbReference>
<evidence type="ECO:0000259" key="12">
    <source>
        <dbReference type="Pfam" id="PF00294"/>
    </source>
</evidence>
<evidence type="ECO:0000313" key="13">
    <source>
        <dbReference type="EMBL" id="RNF16424.1"/>
    </source>
</evidence>
<keyword evidence="11" id="KW-0460">Magnesium</keyword>
<evidence type="ECO:0000256" key="11">
    <source>
        <dbReference type="RuleBase" id="RU368116"/>
    </source>
</evidence>
<feature type="domain" description="Carbohydrate kinase PfkB" evidence="12">
    <location>
        <begin position="60"/>
        <end position="347"/>
    </location>
</feature>
<accession>A0A3R7MK35</accession>
<dbReference type="Pfam" id="PF00294">
    <property type="entry name" value="PfkB"/>
    <property type="match status" value="1"/>
</dbReference>
<dbReference type="InterPro" id="IPR001805">
    <property type="entry name" value="Adenokinase"/>
</dbReference>
<dbReference type="AlphaFoldDB" id="A0A3R7MK35"/>
<dbReference type="PRINTS" id="PR00989">
    <property type="entry name" value="ADENOKINASE"/>
</dbReference>
<dbReference type="PANTHER" id="PTHR45769">
    <property type="entry name" value="ADENOSINE KINASE"/>
    <property type="match status" value="1"/>
</dbReference>
<dbReference type="Gene3D" id="3.40.1190.20">
    <property type="match status" value="1"/>
</dbReference>
<evidence type="ECO:0000256" key="3">
    <source>
        <dbReference type="ARBA" id="ARBA00010688"/>
    </source>
</evidence>
<dbReference type="GO" id="GO:0006166">
    <property type="term" value="P:purine ribonucleoside salvage"/>
    <property type="evidence" value="ECO:0007669"/>
    <property type="project" value="UniProtKB-KW"/>
</dbReference>
<dbReference type="EC" id="2.7.1.20" evidence="4 11"/>
<comment type="cofactor">
    <cofactor evidence="1 11">
        <name>Mg(2+)</name>
        <dbReference type="ChEBI" id="CHEBI:18420"/>
    </cofactor>
</comment>
<evidence type="ECO:0000256" key="5">
    <source>
        <dbReference type="ARBA" id="ARBA00022679"/>
    </source>
</evidence>
<evidence type="ECO:0000313" key="14">
    <source>
        <dbReference type="Proteomes" id="UP000284403"/>
    </source>
</evidence>
<comment type="catalytic activity">
    <reaction evidence="11">
        <text>adenosine + ATP = AMP + ADP + H(+)</text>
        <dbReference type="Rhea" id="RHEA:20824"/>
        <dbReference type="ChEBI" id="CHEBI:15378"/>
        <dbReference type="ChEBI" id="CHEBI:16335"/>
        <dbReference type="ChEBI" id="CHEBI:30616"/>
        <dbReference type="ChEBI" id="CHEBI:456215"/>
        <dbReference type="ChEBI" id="CHEBI:456216"/>
        <dbReference type="EC" id="2.7.1.20"/>
    </reaction>
</comment>